<dbReference type="OrthoDB" id="9805504at2"/>
<reference evidence="1 2" key="1">
    <citation type="submission" date="2017-12" db="EMBL/GenBank/DDBJ databases">
        <title>The genome sequence of Caulobacter sp. 410.</title>
        <authorList>
            <person name="Gao J."/>
            <person name="Mao X."/>
            <person name="Sun J."/>
        </authorList>
    </citation>
    <scope>NUCLEOTIDE SEQUENCE [LARGE SCALE GENOMIC DNA]</scope>
    <source>
        <strain evidence="1 2">410</strain>
    </source>
</reference>
<proteinExistence type="predicted"/>
<dbReference type="AlphaFoldDB" id="A0A2N5DRD1"/>
<name>A0A2N5DRD1_9CAUL</name>
<dbReference type="SUPFAM" id="SSF50199">
    <property type="entry name" value="Staphylococcal nuclease"/>
    <property type="match status" value="1"/>
</dbReference>
<accession>A0A2N5DRD1</accession>
<dbReference type="EMBL" id="PJRS01000008">
    <property type="protein sequence ID" value="PLR28608.1"/>
    <property type="molecule type" value="Genomic_DNA"/>
</dbReference>
<dbReference type="RefSeq" id="WP_101716448.1">
    <property type="nucleotide sequence ID" value="NZ_PJRS01000008.1"/>
</dbReference>
<comment type="caution">
    <text evidence="1">The sequence shown here is derived from an EMBL/GenBank/DDBJ whole genome shotgun (WGS) entry which is preliminary data.</text>
</comment>
<keyword evidence="2" id="KW-1185">Reference proteome</keyword>
<dbReference type="InterPro" id="IPR035437">
    <property type="entry name" value="SNase_OB-fold_sf"/>
</dbReference>
<protein>
    <recommendedName>
        <fullName evidence="3">TNase-like domain-containing protein</fullName>
    </recommendedName>
</protein>
<gene>
    <name evidence="1" type="ORF">SGCZBJ_02450</name>
</gene>
<dbReference type="Proteomes" id="UP000234479">
    <property type="component" value="Unassembled WGS sequence"/>
</dbReference>
<dbReference type="Gene3D" id="2.40.50.90">
    <property type="match status" value="1"/>
</dbReference>
<evidence type="ECO:0000313" key="2">
    <source>
        <dbReference type="Proteomes" id="UP000234479"/>
    </source>
</evidence>
<sequence>MQALRIVLLLAATAGIAGLAAYAYQVARPQPHPIKVADAAQLAARAKPEPETLDSRTPLFGPARAIDGDTLEIQGVEADLWTIKAPLPDRLCTGPGDEPWACGEASRANLERLIDGRSVACRPEGPPPRDGRWLGLCFVSDIPCQAESGACDSDLASLNLAQVEQGWAADLEGQYADPEDVARERRIGLWRGRADAF</sequence>
<evidence type="ECO:0008006" key="3">
    <source>
        <dbReference type="Google" id="ProtNLM"/>
    </source>
</evidence>
<evidence type="ECO:0000313" key="1">
    <source>
        <dbReference type="EMBL" id="PLR28608.1"/>
    </source>
</evidence>
<organism evidence="1 2">
    <name type="scientific">Caulobacter zeae</name>
    <dbReference type="NCBI Taxonomy" id="2055137"/>
    <lineage>
        <taxon>Bacteria</taxon>
        <taxon>Pseudomonadati</taxon>
        <taxon>Pseudomonadota</taxon>
        <taxon>Alphaproteobacteria</taxon>
        <taxon>Caulobacterales</taxon>
        <taxon>Caulobacteraceae</taxon>
        <taxon>Caulobacter</taxon>
    </lineage>
</organism>